<dbReference type="Gene3D" id="3.40.250.10">
    <property type="entry name" value="Rhodanese-like domain"/>
    <property type="match status" value="2"/>
</dbReference>
<dbReference type="CDD" id="cd01448">
    <property type="entry name" value="TST_Repeat_1"/>
    <property type="match status" value="1"/>
</dbReference>
<evidence type="ECO:0000259" key="3">
    <source>
        <dbReference type="PROSITE" id="PS50206"/>
    </source>
</evidence>
<protein>
    <submittedName>
        <fullName evidence="6">Sulfurtransferase</fullName>
    </submittedName>
</protein>
<feature type="domain" description="Rhodanese" evidence="3">
    <location>
        <begin position="114"/>
        <end position="204"/>
    </location>
</feature>
<evidence type="ECO:0000313" key="4">
    <source>
        <dbReference type="EMBL" id="VDM60698.1"/>
    </source>
</evidence>
<keyword evidence="2" id="KW-0677">Repeat</keyword>
<name>A0A0R3PTJ5_ANGCS</name>
<reference evidence="4 5" key="2">
    <citation type="submission" date="2018-11" db="EMBL/GenBank/DDBJ databases">
        <authorList>
            <consortium name="Pathogen Informatics"/>
        </authorList>
    </citation>
    <scope>NUCLEOTIDE SEQUENCE [LARGE SCALE GENOMIC DNA]</scope>
    <source>
        <strain evidence="4 5">Costa Rica</strain>
    </source>
</reference>
<dbReference type="PANTHER" id="PTHR11364">
    <property type="entry name" value="THIOSULFATE SULFERTANSFERASE"/>
    <property type="match status" value="1"/>
</dbReference>
<evidence type="ECO:0000313" key="5">
    <source>
        <dbReference type="Proteomes" id="UP000267027"/>
    </source>
</evidence>
<dbReference type="InterPro" id="IPR036873">
    <property type="entry name" value="Rhodanese-like_dom_sf"/>
</dbReference>
<dbReference type="SMART" id="SM00450">
    <property type="entry name" value="RHOD"/>
    <property type="match status" value="2"/>
</dbReference>
<dbReference type="OrthoDB" id="270167at2759"/>
<evidence type="ECO:0000313" key="6">
    <source>
        <dbReference type="WBParaSite" id="ACOC_0000911201-mRNA-1"/>
    </source>
</evidence>
<dbReference type="OMA" id="IYFGSWP"/>
<dbReference type="InterPro" id="IPR045078">
    <property type="entry name" value="TST/MPST-like"/>
</dbReference>
<dbReference type="PROSITE" id="PS50206">
    <property type="entry name" value="RHODANESE_3"/>
    <property type="match status" value="2"/>
</dbReference>
<accession>A0A0R3PTJ5</accession>
<dbReference type="InterPro" id="IPR001763">
    <property type="entry name" value="Rhodanese-like_dom"/>
</dbReference>
<keyword evidence="5" id="KW-1185">Reference proteome</keyword>
<dbReference type="GO" id="GO:0005739">
    <property type="term" value="C:mitochondrion"/>
    <property type="evidence" value="ECO:0007669"/>
    <property type="project" value="TreeGrafter"/>
</dbReference>
<dbReference type="PANTHER" id="PTHR11364:SF30">
    <property type="entry name" value="RHODANESE DOMAIN-CONTAINING PROTEIN"/>
    <property type="match status" value="1"/>
</dbReference>
<dbReference type="AlphaFoldDB" id="A0A0R3PTJ5"/>
<dbReference type="GO" id="GO:0004792">
    <property type="term" value="F:thiosulfate-cyanide sulfurtransferase activity"/>
    <property type="evidence" value="ECO:0007669"/>
    <property type="project" value="TreeGrafter"/>
</dbReference>
<dbReference type="EMBL" id="UYYA01004250">
    <property type="protein sequence ID" value="VDM60698.1"/>
    <property type="molecule type" value="Genomic_DNA"/>
</dbReference>
<sequence length="362" mass="41512">MAGNFCIDCLRNSCPHPSGFCYWRTVVRSEANFHDSQCARRDINSHYFTKLPYLLLGWSGSILPVQYSSFDASSLHAPSSPRRYEADMSANHLLTLLITKRKVCLLEATTGDEVRSRELYLAEHIETARLLYHSNLSHSGVPVHPLQFQRYIRSLGVDNDCHVIIYDRGQMIWSTYAAWIFKLFGHRRVSILSGGFLGWKAQQARSLQYRTNSGEESGRSQGDLLSTWNQSVVITFDDVLLNIELHNFDIVDAQTKEEYNGEPTGVLYGHIHGAINIPVDVIYDWKANKWRSSEEIEQVFNYAGLIRQKPVIVYCSTSLRSSLVWWALKRLNYDARIYFGGWPEWVVRAPDELKVLGRTVGR</sequence>
<dbReference type="Pfam" id="PF00581">
    <property type="entry name" value="Rhodanese"/>
    <property type="match status" value="2"/>
</dbReference>
<gene>
    <name evidence="4" type="ORF">ACOC_LOCUS9113</name>
</gene>
<evidence type="ECO:0000256" key="2">
    <source>
        <dbReference type="ARBA" id="ARBA00022737"/>
    </source>
</evidence>
<feature type="domain" description="Rhodanese" evidence="3">
    <location>
        <begin position="244"/>
        <end position="354"/>
    </location>
</feature>
<reference evidence="6" key="1">
    <citation type="submission" date="2017-02" db="UniProtKB">
        <authorList>
            <consortium name="WormBaseParasite"/>
        </authorList>
    </citation>
    <scope>IDENTIFICATION</scope>
</reference>
<dbReference type="STRING" id="334426.A0A0R3PTJ5"/>
<proteinExistence type="predicted"/>
<dbReference type="SUPFAM" id="SSF52821">
    <property type="entry name" value="Rhodanese/Cell cycle control phosphatase"/>
    <property type="match status" value="2"/>
</dbReference>
<organism evidence="6">
    <name type="scientific">Angiostrongylus costaricensis</name>
    <name type="common">Nematode worm</name>
    <dbReference type="NCBI Taxonomy" id="334426"/>
    <lineage>
        <taxon>Eukaryota</taxon>
        <taxon>Metazoa</taxon>
        <taxon>Ecdysozoa</taxon>
        <taxon>Nematoda</taxon>
        <taxon>Chromadorea</taxon>
        <taxon>Rhabditida</taxon>
        <taxon>Rhabditina</taxon>
        <taxon>Rhabditomorpha</taxon>
        <taxon>Strongyloidea</taxon>
        <taxon>Metastrongylidae</taxon>
        <taxon>Angiostrongylus</taxon>
    </lineage>
</organism>
<dbReference type="WBParaSite" id="ACOC_0000911201-mRNA-1">
    <property type="protein sequence ID" value="ACOC_0000911201-mRNA-1"/>
    <property type="gene ID" value="ACOC_0000911201"/>
</dbReference>
<dbReference type="Proteomes" id="UP000267027">
    <property type="component" value="Unassembled WGS sequence"/>
</dbReference>
<evidence type="ECO:0000256" key="1">
    <source>
        <dbReference type="ARBA" id="ARBA00022679"/>
    </source>
</evidence>
<keyword evidence="1" id="KW-0808">Transferase</keyword>